<dbReference type="SMART" id="SM00382">
    <property type="entry name" value="AAA"/>
    <property type="match status" value="1"/>
</dbReference>
<dbReference type="GO" id="GO:0015421">
    <property type="term" value="F:ABC-type oligopeptide transporter activity"/>
    <property type="evidence" value="ECO:0007669"/>
    <property type="project" value="TreeGrafter"/>
</dbReference>
<dbReference type="InterPro" id="IPR039421">
    <property type="entry name" value="Type_1_exporter"/>
</dbReference>
<evidence type="ECO:0000259" key="10">
    <source>
        <dbReference type="PROSITE" id="PS50893"/>
    </source>
</evidence>
<dbReference type="SUPFAM" id="SSF90123">
    <property type="entry name" value="ABC transporter transmembrane region"/>
    <property type="match status" value="1"/>
</dbReference>
<comment type="caution">
    <text evidence="12">The sequence shown here is derived from an EMBL/GenBank/DDBJ whole genome shotgun (WGS) entry which is preliminary data.</text>
</comment>
<dbReference type="GO" id="GO:0005524">
    <property type="term" value="F:ATP binding"/>
    <property type="evidence" value="ECO:0007669"/>
    <property type="project" value="UniProtKB-KW"/>
</dbReference>
<keyword evidence="6 12" id="KW-0067">ATP-binding</keyword>
<dbReference type="InterPro" id="IPR003439">
    <property type="entry name" value="ABC_transporter-like_ATP-bd"/>
</dbReference>
<keyword evidence="13" id="KW-1185">Reference proteome</keyword>
<dbReference type="AlphaFoldDB" id="A0A6I5NCZ2"/>
<evidence type="ECO:0000313" key="12">
    <source>
        <dbReference type="EMBL" id="NEG69334.1"/>
    </source>
</evidence>
<dbReference type="SUPFAM" id="SSF52540">
    <property type="entry name" value="P-loop containing nucleoside triphosphate hydrolases"/>
    <property type="match status" value="1"/>
</dbReference>
<dbReference type="Gene3D" id="1.20.1560.10">
    <property type="entry name" value="ABC transporter type 1, transmembrane domain"/>
    <property type="match status" value="1"/>
</dbReference>
<evidence type="ECO:0000259" key="11">
    <source>
        <dbReference type="PROSITE" id="PS50929"/>
    </source>
</evidence>
<evidence type="ECO:0000256" key="5">
    <source>
        <dbReference type="ARBA" id="ARBA00022741"/>
    </source>
</evidence>
<dbReference type="InterPro" id="IPR011527">
    <property type="entry name" value="ABC1_TM_dom"/>
</dbReference>
<evidence type="ECO:0000313" key="13">
    <source>
        <dbReference type="Proteomes" id="UP000469292"/>
    </source>
</evidence>
<dbReference type="InterPro" id="IPR003593">
    <property type="entry name" value="AAA+_ATPase"/>
</dbReference>
<dbReference type="EMBL" id="VYSG01000001">
    <property type="protein sequence ID" value="NEG69334.1"/>
    <property type="molecule type" value="Genomic_DNA"/>
</dbReference>
<dbReference type="CDD" id="cd18548">
    <property type="entry name" value="ABC_6TM_Tm287_like"/>
    <property type="match status" value="1"/>
</dbReference>
<dbReference type="CDD" id="cd03228">
    <property type="entry name" value="ABCC_MRP_Like"/>
    <property type="match status" value="1"/>
</dbReference>
<feature type="domain" description="ABC transporter" evidence="10">
    <location>
        <begin position="337"/>
        <end position="575"/>
    </location>
</feature>
<evidence type="ECO:0000256" key="4">
    <source>
        <dbReference type="ARBA" id="ARBA00022692"/>
    </source>
</evidence>
<keyword evidence="4 9" id="KW-0812">Transmembrane</keyword>
<keyword evidence="5" id="KW-0547">Nucleotide-binding</keyword>
<feature type="transmembrane region" description="Helical" evidence="9">
    <location>
        <begin position="241"/>
        <end position="263"/>
    </location>
</feature>
<dbReference type="GO" id="GO:0005886">
    <property type="term" value="C:plasma membrane"/>
    <property type="evidence" value="ECO:0007669"/>
    <property type="project" value="UniProtKB-SubCell"/>
</dbReference>
<dbReference type="PROSITE" id="PS50893">
    <property type="entry name" value="ABC_TRANSPORTER_2"/>
    <property type="match status" value="1"/>
</dbReference>
<dbReference type="PANTHER" id="PTHR43394">
    <property type="entry name" value="ATP-DEPENDENT PERMEASE MDL1, MITOCHONDRIAL"/>
    <property type="match status" value="1"/>
</dbReference>
<feature type="domain" description="ABC transmembrane type-1" evidence="11">
    <location>
        <begin position="17"/>
        <end position="298"/>
    </location>
</feature>
<evidence type="ECO:0000256" key="2">
    <source>
        <dbReference type="ARBA" id="ARBA00022448"/>
    </source>
</evidence>
<evidence type="ECO:0000256" key="7">
    <source>
        <dbReference type="ARBA" id="ARBA00022989"/>
    </source>
</evidence>
<gene>
    <name evidence="12" type="ORF">F6S87_01575</name>
</gene>
<dbReference type="Pfam" id="PF00005">
    <property type="entry name" value="ABC_tran"/>
    <property type="match status" value="1"/>
</dbReference>
<name>A0A6I5NCZ2_9BIFI</name>
<sequence>MRLVLRYIRPQWKLATLIVVLTAVNAVASLLIPTYAADLIDEAAAGGGFSAMATSCLLMAVASLVASGTAIWSGYAVAKLSARVARDMRDDLYAKSLELSAYDFAQFGLASMTTRTMSDINVIQVALSDFNFMMLPVPFMVGTSLVLSFRISARIGWLLTAAMAVVIVLGVVILTAASPLYRRLQKLLDRIGAVLLENLTGVRVVRAFGREADEEARMDRTFADYATTSIRANRMFANLDGLSYLAINLFIALMLFVSGHYIALGEFQIGGLVALSEYAVMCLFFLMMAQMMIAMLPRALECARRVDEVLACTPSIADPDDPVDMAGAAPLADGEVLRFDNVGFRFPDASEDALSAVSFSCSVGKTTAVIGGTGSGKSTVAMLALRFHDATTGHVLLDGVDVKAMRQADLHRHVAYIQQRAWLFSGTVGENLRHRSDAAGLTELRRALDVSQSAPFVGDIASDPSVLARPVALGGSNFSGGQRQRLSIARALVGPSQLVVFDDSFSALDFATDAALRRALKEEMGDKAVLIVAQRVNTIRHADHIVVLSDGRVAGQGTHDELMDHCDVYREIVASQTRE</sequence>
<comment type="subcellular location">
    <subcellularLocation>
        <location evidence="1">Cell membrane</location>
        <topology evidence="1">Multi-pass membrane protein</topology>
    </subcellularLocation>
</comment>
<evidence type="ECO:0000256" key="6">
    <source>
        <dbReference type="ARBA" id="ARBA00022840"/>
    </source>
</evidence>
<feature type="transmembrane region" description="Helical" evidence="9">
    <location>
        <begin position="12"/>
        <end position="32"/>
    </location>
</feature>
<organism evidence="12 13">
    <name type="scientific">Bifidobacterium choloepi</name>
    <dbReference type="NCBI Taxonomy" id="2614131"/>
    <lineage>
        <taxon>Bacteria</taxon>
        <taxon>Bacillati</taxon>
        <taxon>Actinomycetota</taxon>
        <taxon>Actinomycetes</taxon>
        <taxon>Bifidobacteriales</taxon>
        <taxon>Bifidobacteriaceae</taxon>
        <taxon>Bifidobacterium</taxon>
    </lineage>
</organism>
<evidence type="ECO:0000256" key="9">
    <source>
        <dbReference type="SAM" id="Phobius"/>
    </source>
</evidence>
<protein>
    <submittedName>
        <fullName evidence="12">ABC transporter ATP-binding protein</fullName>
    </submittedName>
</protein>
<dbReference type="PANTHER" id="PTHR43394:SF1">
    <property type="entry name" value="ATP-BINDING CASSETTE SUB-FAMILY B MEMBER 10, MITOCHONDRIAL"/>
    <property type="match status" value="1"/>
</dbReference>
<dbReference type="GO" id="GO:0016887">
    <property type="term" value="F:ATP hydrolysis activity"/>
    <property type="evidence" value="ECO:0007669"/>
    <property type="project" value="InterPro"/>
</dbReference>
<dbReference type="InterPro" id="IPR017871">
    <property type="entry name" value="ABC_transporter-like_CS"/>
</dbReference>
<feature type="transmembrane region" description="Helical" evidence="9">
    <location>
        <begin position="52"/>
        <end position="78"/>
    </location>
</feature>
<evidence type="ECO:0000256" key="3">
    <source>
        <dbReference type="ARBA" id="ARBA00022475"/>
    </source>
</evidence>
<dbReference type="PROSITE" id="PS50929">
    <property type="entry name" value="ABC_TM1F"/>
    <property type="match status" value="1"/>
</dbReference>
<keyword evidence="7 9" id="KW-1133">Transmembrane helix</keyword>
<feature type="transmembrane region" description="Helical" evidence="9">
    <location>
        <begin position="130"/>
        <end position="149"/>
    </location>
</feature>
<dbReference type="PROSITE" id="PS00211">
    <property type="entry name" value="ABC_TRANSPORTER_1"/>
    <property type="match status" value="1"/>
</dbReference>
<dbReference type="Proteomes" id="UP000469292">
    <property type="component" value="Unassembled WGS sequence"/>
</dbReference>
<reference evidence="12 13" key="1">
    <citation type="submission" date="2019-09" db="EMBL/GenBank/DDBJ databases">
        <title>Phylogenetic characterization of a novel taxon of the genus Bifidobacterium: Bifidobacterium choloepi sp. nov.</title>
        <authorList>
            <person name="Modesto M."/>
            <person name="Satti M."/>
        </authorList>
    </citation>
    <scope>NUCLEOTIDE SEQUENCE [LARGE SCALE GENOMIC DNA]</scope>
    <source>
        <strain evidence="12 13">BRDM6</strain>
    </source>
</reference>
<feature type="transmembrane region" description="Helical" evidence="9">
    <location>
        <begin position="155"/>
        <end position="181"/>
    </location>
</feature>
<dbReference type="Pfam" id="PF00664">
    <property type="entry name" value="ABC_membrane"/>
    <property type="match status" value="1"/>
</dbReference>
<dbReference type="Gene3D" id="3.40.50.300">
    <property type="entry name" value="P-loop containing nucleotide triphosphate hydrolases"/>
    <property type="match status" value="1"/>
</dbReference>
<evidence type="ECO:0000256" key="1">
    <source>
        <dbReference type="ARBA" id="ARBA00004651"/>
    </source>
</evidence>
<proteinExistence type="predicted"/>
<dbReference type="InterPro" id="IPR027417">
    <property type="entry name" value="P-loop_NTPase"/>
</dbReference>
<dbReference type="RefSeq" id="WP_163226917.1">
    <property type="nucleotide sequence ID" value="NZ_VYSG01000001.1"/>
</dbReference>
<evidence type="ECO:0000256" key="8">
    <source>
        <dbReference type="ARBA" id="ARBA00023136"/>
    </source>
</evidence>
<keyword evidence="3" id="KW-1003">Cell membrane</keyword>
<keyword evidence="2" id="KW-0813">Transport</keyword>
<dbReference type="FunFam" id="3.40.50.300:FF:000854">
    <property type="entry name" value="Multidrug ABC transporter ATP-binding protein"/>
    <property type="match status" value="1"/>
</dbReference>
<dbReference type="InterPro" id="IPR036640">
    <property type="entry name" value="ABC1_TM_sf"/>
</dbReference>
<accession>A0A6I5NCZ2</accession>
<feature type="transmembrane region" description="Helical" evidence="9">
    <location>
        <begin position="269"/>
        <end position="289"/>
    </location>
</feature>
<keyword evidence="8 9" id="KW-0472">Membrane</keyword>